<gene>
    <name evidence="1" type="ORF">UFOVP299_26</name>
</gene>
<accession>A0A6J5LPF2</accession>
<dbReference type="EMBL" id="LR796313">
    <property type="protein sequence ID" value="CAB4136198.1"/>
    <property type="molecule type" value="Genomic_DNA"/>
</dbReference>
<organism evidence="1">
    <name type="scientific">uncultured Caudovirales phage</name>
    <dbReference type="NCBI Taxonomy" id="2100421"/>
    <lineage>
        <taxon>Viruses</taxon>
        <taxon>Duplodnaviria</taxon>
        <taxon>Heunggongvirae</taxon>
        <taxon>Uroviricota</taxon>
        <taxon>Caudoviricetes</taxon>
        <taxon>Peduoviridae</taxon>
        <taxon>Maltschvirus</taxon>
        <taxon>Maltschvirus maltsch</taxon>
    </lineage>
</organism>
<reference evidence="1" key="1">
    <citation type="submission" date="2020-04" db="EMBL/GenBank/DDBJ databases">
        <authorList>
            <person name="Chiriac C."/>
            <person name="Salcher M."/>
            <person name="Ghai R."/>
            <person name="Kavagutti S V."/>
        </authorList>
    </citation>
    <scope>NUCLEOTIDE SEQUENCE</scope>
</reference>
<sequence>MTLIQKLNDSIITNINIVESENRMCYDYNHLELAESCEVIADEFAIGFADWVRVCKLKQRPYDFENIKELLEIYKKEKLL</sequence>
<protein>
    <submittedName>
        <fullName evidence="1">Uncharacterized protein</fullName>
    </submittedName>
</protein>
<proteinExistence type="predicted"/>
<evidence type="ECO:0000313" key="1">
    <source>
        <dbReference type="EMBL" id="CAB4136198.1"/>
    </source>
</evidence>
<name>A0A6J5LPF2_9CAUD</name>